<dbReference type="Pfam" id="PF26394">
    <property type="entry name" value="Psb34"/>
    <property type="match status" value="1"/>
</dbReference>
<dbReference type="RefSeq" id="WP_106456273.1">
    <property type="nucleotide sequence ID" value="NZ_PXOH01000006.1"/>
</dbReference>
<keyword evidence="2" id="KW-0472">Membrane</keyword>
<organism evidence="3 4">
    <name type="scientific">Aphanothece hegewaldii CCALA 016</name>
    <dbReference type="NCBI Taxonomy" id="2107694"/>
    <lineage>
        <taxon>Bacteria</taxon>
        <taxon>Bacillati</taxon>
        <taxon>Cyanobacteriota</taxon>
        <taxon>Cyanophyceae</taxon>
        <taxon>Oscillatoriophycideae</taxon>
        <taxon>Chroococcales</taxon>
        <taxon>Aphanothecaceae</taxon>
        <taxon>Aphanothece</taxon>
    </lineage>
</organism>
<evidence type="ECO:0000313" key="4">
    <source>
        <dbReference type="Proteomes" id="UP000239001"/>
    </source>
</evidence>
<dbReference type="OrthoDB" id="532864at2"/>
<feature type="transmembrane region" description="Helical" evidence="2">
    <location>
        <begin position="34"/>
        <end position="55"/>
    </location>
</feature>
<name>A0A2T1LZL0_9CHRO</name>
<accession>A0A2T1LZL0</accession>
<reference evidence="3 4" key="1">
    <citation type="submission" date="2018-03" db="EMBL/GenBank/DDBJ databases">
        <title>The ancient ancestry and fast evolution of plastids.</title>
        <authorList>
            <person name="Moore K.R."/>
            <person name="Magnabosco C."/>
            <person name="Momper L."/>
            <person name="Gold D.A."/>
            <person name="Bosak T."/>
            <person name="Fournier G.P."/>
        </authorList>
    </citation>
    <scope>NUCLEOTIDE SEQUENCE [LARGE SCALE GENOMIC DNA]</scope>
    <source>
        <strain evidence="3 4">CCALA 016</strain>
    </source>
</reference>
<protein>
    <recommendedName>
        <fullName evidence="5">Ssl1498 family light-harvesting-like protein</fullName>
    </recommendedName>
</protein>
<reference evidence="3 4" key="2">
    <citation type="submission" date="2018-03" db="EMBL/GenBank/DDBJ databases">
        <authorList>
            <person name="Keele B.F."/>
        </authorList>
    </citation>
    <scope>NUCLEOTIDE SEQUENCE [LARGE SCALE GENOMIC DNA]</scope>
    <source>
        <strain evidence="3 4">CCALA 016</strain>
    </source>
</reference>
<evidence type="ECO:0008006" key="5">
    <source>
        <dbReference type="Google" id="ProtNLM"/>
    </source>
</evidence>
<gene>
    <name evidence="3" type="ORF">C7H19_07560</name>
</gene>
<dbReference type="AlphaFoldDB" id="A0A2T1LZL0"/>
<evidence type="ECO:0000256" key="2">
    <source>
        <dbReference type="SAM" id="Phobius"/>
    </source>
</evidence>
<dbReference type="InterPro" id="IPR048028">
    <property type="entry name" value="Psb34-like"/>
</dbReference>
<proteinExistence type="predicted"/>
<keyword evidence="2" id="KW-1133">Transmembrane helix</keyword>
<feature type="region of interest" description="Disordered" evidence="1">
    <location>
        <begin position="1"/>
        <end position="27"/>
    </location>
</feature>
<evidence type="ECO:0000313" key="3">
    <source>
        <dbReference type="EMBL" id="PSF37832.1"/>
    </source>
</evidence>
<dbReference type="NCBIfam" id="NF033486">
    <property type="entry name" value="harvest_ssl1498"/>
    <property type="match status" value="1"/>
</dbReference>
<dbReference type="Proteomes" id="UP000239001">
    <property type="component" value="Unassembled WGS sequence"/>
</dbReference>
<dbReference type="EMBL" id="PXOH01000006">
    <property type="protein sequence ID" value="PSF37832.1"/>
    <property type="molecule type" value="Genomic_DNA"/>
</dbReference>
<keyword evidence="4" id="KW-1185">Reference proteome</keyword>
<evidence type="ECO:0000256" key="1">
    <source>
        <dbReference type="SAM" id="MobiDB-lite"/>
    </source>
</evidence>
<keyword evidence="2" id="KW-0812">Transmembrane</keyword>
<sequence length="59" mass="6257">MPYTTEEGGRLNNFASEPKVYKAEPPSRSQQRTYLILGAAALVLVGGLIAIAVYASSVS</sequence>
<comment type="caution">
    <text evidence="3">The sequence shown here is derived from an EMBL/GenBank/DDBJ whole genome shotgun (WGS) entry which is preliminary data.</text>
</comment>